<dbReference type="SUPFAM" id="SSF54534">
    <property type="entry name" value="FKBP-like"/>
    <property type="match status" value="1"/>
</dbReference>
<dbReference type="EC" id="5.2.1.8" evidence="2 5"/>
<reference evidence="8" key="1">
    <citation type="journal article" date="2018" name="Nat. Microbiol.">
        <title>Leveraging single-cell genomics to expand the fungal tree of life.</title>
        <authorList>
            <person name="Ahrendt S.R."/>
            <person name="Quandt C.A."/>
            <person name="Ciobanu D."/>
            <person name="Clum A."/>
            <person name="Salamov A."/>
            <person name="Andreopoulos B."/>
            <person name="Cheng J.F."/>
            <person name="Woyke T."/>
            <person name="Pelin A."/>
            <person name="Henrissat B."/>
            <person name="Reynolds N.K."/>
            <person name="Benny G.L."/>
            <person name="Smith M.E."/>
            <person name="James T.Y."/>
            <person name="Grigoriev I.V."/>
        </authorList>
    </citation>
    <scope>NUCLEOTIDE SEQUENCE [LARGE SCALE GENOMIC DNA]</scope>
    <source>
        <strain evidence="8">Benny S71-1</strain>
    </source>
</reference>
<keyword evidence="8" id="KW-1185">Reference proteome</keyword>
<evidence type="ECO:0000256" key="3">
    <source>
        <dbReference type="ARBA" id="ARBA00023110"/>
    </source>
</evidence>
<dbReference type="GO" id="GO:0000785">
    <property type="term" value="C:chromatin"/>
    <property type="evidence" value="ECO:0007669"/>
    <property type="project" value="TreeGrafter"/>
</dbReference>
<sequence>LSMRYIGRLMNGKVFDQNTKGKPFNFKLGKGEVIKGWDMGIEGMMLNGKRRLTIPAKLAYGSRGAPPDIPPNATLQFDVGCFVIAPCLLPS</sequence>
<comment type="catalytic activity">
    <reaction evidence="1 5">
        <text>[protein]-peptidylproline (omega=180) = [protein]-peptidylproline (omega=0)</text>
        <dbReference type="Rhea" id="RHEA:16237"/>
        <dbReference type="Rhea" id="RHEA-COMP:10747"/>
        <dbReference type="Rhea" id="RHEA-COMP:10748"/>
        <dbReference type="ChEBI" id="CHEBI:83833"/>
        <dbReference type="ChEBI" id="CHEBI:83834"/>
        <dbReference type="EC" id="5.2.1.8"/>
    </reaction>
</comment>
<evidence type="ECO:0000259" key="6">
    <source>
        <dbReference type="PROSITE" id="PS50059"/>
    </source>
</evidence>
<accession>A0A4P9YSK9</accession>
<dbReference type="PANTHER" id="PTHR43811">
    <property type="entry name" value="FKBP-TYPE PEPTIDYL-PROLYL CIS-TRANS ISOMERASE FKPA"/>
    <property type="match status" value="1"/>
</dbReference>
<dbReference type="Gene3D" id="3.10.50.40">
    <property type="match status" value="1"/>
</dbReference>
<keyword evidence="4 5" id="KW-0413">Isomerase</keyword>
<keyword evidence="3 5" id="KW-0697">Rotamase</keyword>
<dbReference type="Proteomes" id="UP000278143">
    <property type="component" value="Unassembled WGS sequence"/>
</dbReference>
<evidence type="ECO:0000256" key="5">
    <source>
        <dbReference type="PROSITE-ProRule" id="PRU00277"/>
    </source>
</evidence>
<evidence type="ECO:0000256" key="2">
    <source>
        <dbReference type="ARBA" id="ARBA00013194"/>
    </source>
</evidence>
<feature type="domain" description="PPIase FKBP-type" evidence="6">
    <location>
        <begin position="1"/>
        <end position="85"/>
    </location>
</feature>
<evidence type="ECO:0000256" key="4">
    <source>
        <dbReference type="ARBA" id="ARBA00023235"/>
    </source>
</evidence>
<dbReference type="EMBL" id="KZ991834">
    <property type="protein sequence ID" value="RKP22658.1"/>
    <property type="molecule type" value="Genomic_DNA"/>
</dbReference>
<dbReference type="PANTHER" id="PTHR43811:SF19">
    <property type="entry name" value="39 KDA FK506-BINDING NUCLEAR PROTEIN"/>
    <property type="match status" value="1"/>
</dbReference>
<proteinExistence type="predicted"/>
<dbReference type="PROSITE" id="PS50059">
    <property type="entry name" value="FKBP_PPIASE"/>
    <property type="match status" value="1"/>
</dbReference>
<dbReference type="AlphaFoldDB" id="A0A4P9YSK9"/>
<feature type="non-terminal residue" evidence="7">
    <location>
        <position position="1"/>
    </location>
</feature>
<evidence type="ECO:0000313" key="7">
    <source>
        <dbReference type="EMBL" id="RKP22658.1"/>
    </source>
</evidence>
<organism evidence="7 8">
    <name type="scientific">Syncephalis pseudoplumigaleata</name>
    <dbReference type="NCBI Taxonomy" id="1712513"/>
    <lineage>
        <taxon>Eukaryota</taxon>
        <taxon>Fungi</taxon>
        <taxon>Fungi incertae sedis</taxon>
        <taxon>Zoopagomycota</taxon>
        <taxon>Zoopagomycotina</taxon>
        <taxon>Zoopagomycetes</taxon>
        <taxon>Zoopagales</taxon>
        <taxon>Piptocephalidaceae</taxon>
        <taxon>Syncephalis</taxon>
    </lineage>
</organism>
<protein>
    <recommendedName>
        <fullName evidence="2 5">peptidylprolyl isomerase</fullName>
        <ecNumber evidence="2 5">5.2.1.8</ecNumber>
    </recommendedName>
</protein>
<dbReference type="OrthoDB" id="1902587at2759"/>
<dbReference type="GO" id="GO:0005730">
    <property type="term" value="C:nucleolus"/>
    <property type="evidence" value="ECO:0007669"/>
    <property type="project" value="TreeGrafter"/>
</dbReference>
<dbReference type="InterPro" id="IPR046357">
    <property type="entry name" value="PPIase_dom_sf"/>
</dbReference>
<evidence type="ECO:0000256" key="1">
    <source>
        <dbReference type="ARBA" id="ARBA00000971"/>
    </source>
</evidence>
<dbReference type="InterPro" id="IPR001179">
    <property type="entry name" value="PPIase_FKBP_dom"/>
</dbReference>
<dbReference type="GO" id="GO:0003755">
    <property type="term" value="F:peptidyl-prolyl cis-trans isomerase activity"/>
    <property type="evidence" value="ECO:0007669"/>
    <property type="project" value="UniProtKB-KW"/>
</dbReference>
<dbReference type="Pfam" id="PF00254">
    <property type="entry name" value="FKBP_C"/>
    <property type="match status" value="1"/>
</dbReference>
<name>A0A4P9YSK9_9FUNG</name>
<gene>
    <name evidence="7" type="ORF">SYNPS1DRAFT_19784</name>
</gene>
<evidence type="ECO:0000313" key="8">
    <source>
        <dbReference type="Proteomes" id="UP000278143"/>
    </source>
</evidence>